<dbReference type="SMART" id="SM00387">
    <property type="entry name" value="HATPase_c"/>
    <property type="match status" value="1"/>
</dbReference>
<feature type="transmembrane region" description="Helical" evidence="15">
    <location>
        <begin position="193"/>
        <end position="216"/>
    </location>
</feature>
<dbReference type="PANTHER" id="PTHR45528">
    <property type="entry name" value="SENSOR HISTIDINE KINASE CPXA"/>
    <property type="match status" value="1"/>
</dbReference>
<keyword evidence="13 15" id="KW-0472">Membrane</keyword>
<dbReference type="InterPro" id="IPR003660">
    <property type="entry name" value="HAMP_dom"/>
</dbReference>
<dbReference type="PROSITE" id="PS50109">
    <property type="entry name" value="HIS_KIN"/>
    <property type="match status" value="1"/>
</dbReference>
<feature type="domain" description="Histidine kinase" evidence="16">
    <location>
        <begin position="277"/>
        <end position="481"/>
    </location>
</feature>
<dbReference type="InterPro" id="IPR003594">
    <property type="entry name" value="HATPase_dom"/>
</dbReference>
<dbReference type="SUPFAM" id="SSF47384">
    <property type="entry name" value="Homodimeric domain of signal transducing histidine kinase"/>
    <property type="match status" value="1"/>
</dbReference>
<keyword evidence="9" id="KW-0418">Kinase</keyword>
<evidence type="ECO:0000256" key="11">
    <source>
        <dbReference type="ARBA" id="ARBA00022989"/>
    </source>
</evidence>
<evidence type="ECO:0000256" key="15">
    <source>
        <dbReference type="SAM" id="Phobius"/>
    </source>
</evidence>
<keyword evidence="8" id="KW-0547">Nucleotide-binding</keyword>
<evidence type="ECO:0000256" key="5">
    <source>
        <dbReference type="ARBA" id="ARBA00022553"/>
    </source>
</evidence>
<dbReference type="InterPro" id="IPR003661">
    <property type="entry name" value="HisK_dim/P_dom"/>
</dbReference>
<gene>
    <name evidence="18" type="ORF">ACJDU8_23325</name>
</gene>
<dbReference type="Pfam" id="PF02518">
    <property type="entry name" value="HATPase_c"/>
    <property type="match status" value="1"/>
</dbReference>
<evidence type="ECO:0000256" key="13">
    <source>
        <dbReference type="ARBA" id="ARBA00023136"/>
    </source>
</evidence>
<comment type="catalytic activity">
    <reaction evidence="1">
        <text>ATP + protein L-histidine = ADP + protein N-phospho-L-histidine.</text>
        <dbReference type="EC" id="2.7.13.3"/>
    </reaction>
</comment>
<dbReference type="Gene3D" id="3.30.565.10">
    <property type="entry name" value="Histidine kinase-like ATPase, C-terminal domain"/>
    <property type="match status" value="1"/>
</dbReference>
<evidence type="ECO:0000256" key="1">
    <source>
        <dbReference type="ARBA" id="ARBA00000085"/>
    </source>
</evidence>
<keyword evidence="7 15" id="KW-0812">Transmembrane</keyword>
<sequence>MKILKINSLMIRIWMTFTGMILIIICCISFLYVVAFRSFDESAKIQDMKVAHDMLVKSSNFQNPLRFDKLKNLRSIENLIVNINGGKTQITDINNPIRQLPNQPQNNTETHKPLPPKNDGKINRFPPPGNSEKTNERNWIISFIKYVGKDEMQFREYYNNIKFFFIISPVKSTTNAGKSYVITYMPYFLDNSILYKIIIIGIVFITISFFTAKFVAGYISKPLKELENYTKRIANKHWGEPIKVKSNDEIGSLANSMNVMQKKLKYAEENEKLFLQSISHDLKTPVMVIMSHAEAIIDGIYIDSIEKTAEIIKNEAINLEKKVKQILYLNTLEYMLENSTESENMNLQDILNDIVHRFEAFNSSIKWELNISKSIIWGNKEKVTICIENILDNALRYAKTTIKITLKKENKFAVIEIYNDGNAIESENIERIFDSMYKGKKGNFGLGLAISKKVIDFYNGYINAVNRENGVSFIIKYPIKSNY</sequence>
<dbReference type="InterPro" id="IPR050398">
    <property type="entry name" value="HssS/ArlS-like"/>
</dbReference>
<reference evidence="18 19" key="1">
    <citation type="submission" date="2024-11" db="EMBL/GenBank/DDBJ databases">
        <authorList>
            <person name="Heng Y.C."/>
            <person name="Lim A.C.H."/>
            <person name="Lee J.K.Y."/>
            <person name="Kittelmann S."/>
        </authorList>
    </citation>
    <scope>NUCLEOTIDE SEQUENCE [LARGE SCALE GENOMIC DNA]</scope>
    <source>
        <strain evidence="18 19">WILCCON 0269</strain>
    </source>
</reference>
<evidence type="ECO:0000259" key="16">
    <source>
        <dbReference type="PROSITE" id="PS50109"/>
    </source>
</evidence>
<keyword evidence="5" id="KW-0597">Phosphoprotein</keyword>
<dbReference type="InterPro" id="IPR004358">
    <property type="entry name" value="Sig_transdc_His_kin-like_C"/>
</dbReference>
<dbReference type="PRINTS" id="PR00344">
    <property type="entry name" value="BCTRLSENSOR"/>
</dbReference>
<evidence type="ECO:0000256" key="9">
    <source>
        <dbReference type="ARBA" id="ARBA00022777"/>
    </source>
</evidence>
<evidence type="ECO:0000256" key="2">
    <source>
        <dbReference type="ARBA" id="ARBA00004651"/>
    </source>
</evidence>
<accession>A0ABW8SS37</accession>
<dbReference type="SMART" id="SM00388">
    <property type="entry name" value="HisKA"/>
    <property type="match status" value="1"/>
</dbReference>
<evidence type="ECO:0000256" key="3">
    <source>
        <dbReference type="ARBA" id="ARBA00012438"/>
    </source>
</evidence>
<dbReference type="InterPro" id="IPR036097">
    <property type="entry name" value="HisK_dim/P_sf"/>
</dbReference>
<dbReference type="Pfam" id="PF00672">
    <property type="entry name" value="HAMP"/>
    <property type="match status" value="1"/>
</dbReference>
<dbReference type="SUPFAM" id="SSF55874">
    <property type="entry name" value="ATPase domain of HSP90 chaperone/DNA topoisomerase II/histidine kinase"/>
    <property type="match status" value="1"/>
</dbReference>
<dbReference type="SMART" id="SM00304">
    <property type="entry name" value="HAMP"/>
    <property type="match status" value="1"/>
</dbReference>
<dbReference type="EMBL" id="JBJHZX010000062">
    <property type="protein sequence ID" value="MFL0198468.1"/>
    <property type="molecule type" value="Genomic_DNA"/>
</dbReference>
<protein>
    <recommendedName>
        <fullName evidence="3">histidine kinase</fullName>
        <ecNumber evidence="3">2.7.13.3</ecNumber>
    </recommendedName>
</protein>
<evidence type="ECO:0000256" key="12">
    <source>
        <dbReference type="ARBA" id="ARBA00023012"/>
    </source>
</evidence>
<evidence type="ECO:0000256" key="14">
    <source>
        <dbReference type="SAM" id="MobiDB-lite"/>
    </source>
</evidence>
<dbReference type="PROSITE" id="PS50885">
    <property type="entry name" value="HAMP"/>
    <property type="match status" value="1"/>
</dbReference>
<dbReference type="Gene3D" id="6.10.340.10">
    <property type="match status" value="1"/>
</dbReference>
<comment type="caution">
    <text evidence="18">The sequence shown here is derived from an EMBL/GenBank/DDBJ whole genome shotgun (WGS) entry which is preliminary data.</text>
</comment>
<keyword evidence="10 18" id="KW-0067">ATP-binding</keyword>
<dbReference type="Pfam" id="PF00512">
    <property type="entry name" value="HisKA"/>
    <property type="match status" value="1"/>
</dbReference>
<keyword evidence="19" id="KW-1185">Reference proteome</keyword>
<dbReference type="CDD" id="cd06225">
    <property type="entry name" value="HAMP"/>
    <property type="match status" value="1"/>
</dbReference>
<feature type="domain" description="HAMP" evidence="17">
    <location>
        <begin position="217"/>
        <end position="269"/>
    </location>
</feature>
<proteinExistence type="predicted"/>
<dbReference type="SUPFAM" id="SSF158472">
    <property type="entry name" value="HAMP domain-like"/>
    <property type="match status" value="1"/>
</dbReference>
<name>A0ABW8SS37_9CLOT</name>
<evidence type="ECO:0000259" key="17">
    <source>
        <dbReference type="PROSITE" id="PS50885"/>
    </source>
</evidence>
<dbReference type="CDD" id="cd00082">
    <property type="entry name" value="HisKA"/>
    <property type="match status" value="1"/>
</dbReference>
<dbReference type="Proteomes" id="UP001623660">
    <property type="component" value="Unassembled WGS sequence"/>
</dbReference>
<feature type="region of interest" description="Disordered" evidence="14">
    <location>
        <begin position="96"/>
        <end position="131"/>
    </location>
</feature>
<dbReference type="InterPro" id="IPR036890">
    <property type="entry name" value="HATPase_C_sf"/>
</dbReference>
<keyword evidence="12" id="KW-0902">Two-component regulatory system</keyword>
<organism evidence="18 19">
    <name type="scientific">Candidatus Clostridium eludens</name>
    <dbReference type="NCBI Taxonomy" id="3381663"/>
    <lineage>
        <taxon>Bacteria</taxon>
        <taxon>Bacillati</taxon>
        <taxon>Bacillota</taxon>
        <taxon>Clostridia</taxon>
        <taxon>Eubacteriales</taxon>
        <taxon>Clostridiaceae</taxon>
        <taxon>Clostridium</taxon>
    </lineage>
</organism>
<dbReference type="PANTHER" id="PTHR45528:SF1">
    <property type="entry name" value="SENSOR HISTIDINE KINASE CPXA"/>
    <property type="match status" value="1"/>
</dbReference>
<evidence type="ECO:0000256" key="10">
    <source>
        <dbReference type="ARBA" id="ARBA00022840"/>
    </source>
</evidence>
<dbReference type="InterPro" id="IPR005467">
    <property type="entry name" value="His_kinase_dom"/>
</dbReference>
<evidence type="ECO:0000256" key="4">
    <source>
        <dbReference type="ARBA" id="ARBA00022475"/>
    </source>
</evidence>
<evidence type="ECO:0000313" key="19">
    <source>
        <dbReference type="Proteomes" id="UP001623660"/>
    </source>
</evidence>
<evidence type="ECO:0000256" key="7">
    <source>
        <dbReference type="ARBA" id="ARBA00022692"/>
    </source>
</evidence>
<comment type="subcellular location">
    <subcellularLocation>
        <location evidence="2">Cell membrane</location>
        <topology evidence="2">Multi-pass membrane protein</topology>
    </subcellularLocation>
</comment>
<keyword evidence="11 15" id="KW-1133">Transmembrane helix</keyword>
<keyword evidence="4" id="KW-1003">Cell membrane</keyword>
<keyword evidence="6" id="KW-0808">Transferase</keyword>
<evidence type="ECO:0000313" key="18">
    <source>
        <dbReference type="EMBL" id="MFL0198468.1"/>
    </source>
</evidence>
<dbReference type="RefSeq" id="WP_406794578.1">
    <property type="nucleotide sequence ID" value="NZ_JBJHZX010000062.1"/>
</dbReference>
<feature type="compositionally biased region" description="Polar residues" evidence="14">
    <location>
        <begin position="96"/>
        <end position="108"/>
    </location>
</feature>
<evidence type="ECO:0000256" key="6">
    <source>
        <dbReference type="ARBA" id="ARBA00022679"/>
    </source>
</evidence>
<dbReference type="GO" id="GO:0005524">
    <property type="term" value="F:ATP binding"/>
    <property type="evidence" value="ECO:0007669"/>
    <property type="project" value="UniProtKB-KW"/>
</dbReference>
<dbReference type="Gene3D" id="1.10.287.130">
    <property type="match status" value="1"/>
</dbReference>
<feature type="transmembrane region" description="Helical" evidence="15">
    <location>
        <begin position="12"/>
        <end position="35"/>
    </location>
</feature>
<evidence type="ECO:0000256" key="8">
    <source>
        <dbReference type="ARBA" id="ARBA00022741"/>
    </source>
</evidence>
<dbReference type="EC" id="2.7.13.3" evidence="3"/>